<evidence type="ECO:0000256" key="1">
    <source>
        <dbReference type="SAM" id="Phobius"/>
    </source>
</evidence>
<feature type="transmembrane region" description="Helical" evidence="1">
    <location>
        <begin position="201"/>
        <end position="220"/>
    </location>
</feature>
<protein>
    <recommendedName>
        <fullName evidence="4">Intracellular septation protein A</fullName>
    </recommendedName>
</protein>
<keyword evidence="1" id="KW-1133">Transmembrane helix</keyword>
<organism evidence="2 3">
    <name type="scientific">Kytococcus aerolatus</name>
    <dbReference type="NCBI Taxonomy" id="592308"/>
    <lineage>
        <taxon>Bacteria</taxon>
        <taxon>Bacillati</taxon>
        <taxon>Actinomycetota</taxon>
        <taxon>Actinomycetes</taxon>
        <taxon>Micrococcales</taxon>
        <taxon>Kytococcaceae</taxon>
        <taxon>Kytococcus</taxon>
    </lineage>
</organism>
<evidence type="ECO:0000313" key="2">
    <source>
        <dbReference type="EMBL" id="SNC60534.1"/>
    </source>
</evidence>
<gene>
    <name evidence="2" type="ORF">SAMN05445756_0299</name>
</gene>
<feature type="transmembrane region" description="Helical" evidence="1">
    <location>
        <begin position="112"/>
        <end position="133"/>
    </location>
</feature>
<feature type="transmembrane region" description="Helical" evidence="1">
    <location>
        <begin position="38"/>
        <end position="57"/>
    </location>
</feature>
<proteinExistence type="predicted"/>
<dbReference type="AlphaFoldDB" id="A0A212T431"/>
<feature type="transmembrane region" description="Helical" evidence="1">
    <location>
        <begin position="169"/>
        <end position="189"/>
    </location>
</feature>
<keyword evidence="1" id="KW-0472">Membrane</keyword>
<feature type="transmembrane region" description="Helical" evidence="1">
    <location>
        <begin position="63"/>
        <end position="81"/>
    </location>
</feature>
<evidence type="ECO:0008006" key="4">
    <source>
        <dbReference type="Google" id="ProtNLM"/>
    </source>
</evidence>
<evidence type="ECO:0000313" key="3">
    <source>
        <dbReference type="Proteomes" id="UP000198122"/>
    </source>
</evidence>
<reference evidence="2 3" key="1">
    <citation type="submission" date="2017-06" db="EMBL/GenBank/DDBJ databases">
        <authorList>
            <person name="Kim H.J."/>
            <person name="Triplett B.A."/>
        </authorList>
    </citation>
    <scope>NUCLEOTIDE SEQUENCE [LARGE SCALE GENOMIC DNA]</scope>
    <source>
        <strain evidence="2 3">DSM 22179</strain>
    </source>
</reference>
<dbReference type="RefSeq" id="WP_088817324.1">
    <property type="nucleotide sequence ID" value="NZ_FYEZ01000001.1"/>
</dbReference>
<dbReference type="OrthoDB" id="5244221at2"/>
<dbReference type="InterPro" id="IPR016566">
    <property type="entry name" value="UCP010219"/>
</dbReference>
<feature type="transmembrane region" description="Helical" evidence="1">
    <location>
        <begin position="88"/>
        <end position="106"/>
    </location>
</feature>
<accession>A0A212T431</accession>
<keyword evidence="3" id="KW-1185">Reference proteome</keyword>
<keyword evidence="1" id="KW-0812">Transmembrane</keyword>
<name>A0A212T431_9MICO</name>
<dbReference type="EMBL" id="FYEZ01000001">
    <property type="protein sequence ID" value="SNC60534.1"/>
    <property type="molecule type" value="Genomic_DNA"/>
</dbReference>
<dbReference type="Pfam" id="PF11361">
    <property type="entry name" value="DUF3159"/>
    <property type="match status" value="1"/>
</dbReference>
<sequence>MPADALTGDRVAPVRLAVVEETVEAVIRHRLADALGGWRGSLETALPTLAFVLWWLLREDLRGAVIASGVLVVVLFLLRLVTGGTQRYVGSALFATALAAFFALRSGNAEDAFLPGILMSAAWLVVSLASILARWPLMGFLVSIGDPDFEENPLGWRRSRAMVRACSHLTWPLVALYALRVAVMLPLYLQEQVAALGIAKVVMGWPLYLVAVAAMVWILVRGRTPVDAEVGAGA</sequence>
<dbReference type="Proteomes" id="UP000198122">
    <property type="component" value="Unassembled WGS sequence"/>
</dbReference>